<comment type="caution">
    <text evidence="3">The sequence shown here is derived from an EMBL/GenBank/DDBJ whole genome shotgun (WGS) entry which is preliminary data.</text>
</comment>
<evidence type="ECO:0000313" key="3">
    <source>
        <dbReference type="EMBL" id="KZL05373.1"/>
    </source>
</evidence>
<dbReference type="STRING" id="989403.SAMN05421798_10918"/>
<dbReference type="EMBL" id="LMCB01000152">
    <property type="protein sequence ID" value="KZL05373.1"/>
    <property type="molecule type" value="Genomic_DNA"/>
</dbReference>
<dbReference type="PATRIC" id="fig|989403.3.peg.4711"/>
<dbReference type="PANTHER" id="PTHR34631">
    <property type="match status" value="1"/>
</dbReference>
<evidence type="ECO:0000259" key="2">
    <source>
        <dbReference type="Pfam" id="PF13737"/>
    </source>
</evidence>
<reference evidence="3 4" key="1">
    <citation type="journal article" date="2016" name="Front. Microbiol.">
        <title>Comparative Genomic Analysis Reveals a Diverse Repertoire of Genes Involved in Prokaryote-Eukaryote Interactions within the Pseudovibrio Genus.</title>
        <authorList>
            <person name="Romano S."/>
            <person name="Fernandez-Guerra A."/>
            <person name="Reen F.J."/>
            <person name="Glockner F.O."/>
            <person name="Crowley S.P."/>
            <person name="O'Sullivan O."/>
            <person name="Cotter P.D."/>
            <person name="Adams C."/>
            <person name="Dobson A.D."/>
            <person name="O'Gara F."/>
        </authorList>
    </citation>
    <scope>NUCLEOTIDE SEQUENCE [LARGE SCALE GENOMIC DNA]</scope>
    <source>
        <strain evidence="3 4">Ad2</strain>
    </source>
</reference>
<sequence length="305" mass="33788">MAFQQQKFVAGMVSVQRRCTSTRQSMAAWMRLVAYIGLLGILRSYFSCLKPFLMPFKYNVDRRHKFNKAEYKVTNWALYNESLRRRGDIAIWVDASIANGWFAPAGKHRGRPCIFSELAIETCLIARSVFGLALRQAQGFMRSIFTFMGLLLPVPDCSTLSRTAGGLKLSPAKSKGQRAPAALVIDSTGLKVFGAGEWQETKYGVKRKRRKWRKLHLGLDLDTGEILCSELTEDNVSDPTVVSDLLDQVEGSVATFLGDGAYDGEPTRREIANRYDGVEIVVPPSRSSAAVGCLETACWQGLCGA</sequence>
<dbReference type="InterPro" id="IPR053520">
    <property type="entry name" value="Transposase_Tn903"/>
</dbReference>
<protein>
    <submittedName>
        <fullName evidence="3">Transposase DDE domain protein</fullName>
    </submittedName>
</protein>
<dbReference type="PANTHER" id="PTHR34631:SF3">
    <property type="entry name" value="ISSOD12 TRANSPOSASE TNPA_ISSOD12"/>
    <property type="match status" value="1"/>
</dbReference>
<feature type="transmembrane region" description="Helical" evidence="1">
    <location>
        <begin position="26"/>
        <end position="46"/>
    </location>
</feature>
<dbReference type="AlphaFoldDB" id="A0A165T3E8"/>
<dbReference type="Proteomes" id="UP000076577">
    <property type="component" value="Unassembled WGS sequence"/>
</dbReference>
<keyword evidence="1" id="KW-0812">Transmembrane</keyword>
<proteinExistence type="predicted"/>
<organism evidence="3 4">
    <name type="scientific">Pseudovibrio axinellae</name>
    <dbReference type="NCBI Taxonomy" id="989403"/>
    <lineage>
        <taxon>Bacteria</taxon>
        <taxon>Pseudomonadati</taxon>
        <taxon>Pseudomonadota</taxon>
        <taxon>Alphaproteobacteria</taxon>
        <taxon>Hyphomicrobiales</taxon>
        <taxon>Stappiaceae</taxon>
        <taxon>Pseudovibrio</taxon>
    </lineage>
</organism>
<evidence type="ECO:0000256" key="1">
    <source>
        <dbReference type="SAM" id="Phobius"/>
    </source>
</evidence>
<dbReference type="InterPro" id="IPR053172">
    <property type="entry name" value="Tn903_transposase"/>
</dbReference>
<feature type="domain" description="Transposase DDE" evidence="2">
    <location>
        <begin position="85"/>
        <end position="194"/>
    </location>
</feature>
<evidence type="ECO:0000313" key="4">
    <source>
        <dbReference type="Proteomes" id="UP000076577"/>
    </source>
</evidence>
<keyword evidence="1" id="KW-1133">Transmembrane helix</keyword>
<keyword evidence="1" id="KW-0472">Membrane</keyword>
<dbReference type="Pfam" id="PF13737">
    <property type="entry name" value="DDE_Tnp_1_5"/>
    <property type="match status" value="1"/>
</dbReference>
<dbReference type="NCBIfam" id="NF033579">
    <property type="entry name" value="transpos_IS5_2"/>
    <property type="match status" value="1"/>
</dbReference>
<dbReference type="InterPro" id="IPR025668">
    <property type="entry name" value="Tnp_DDE_dom"/>
</dbReference>
<name>A0A165T3E8_9HYPH</name>
<keyword evidence="4" id="KW-1185">Reference proteome</keyword>
<accession>A0A165T3E8</accession>
<gene>
    <name evidence="3" type="ORF">PsAD2_04298</name>
</gene>